<name>A0A081AZY0_PHYNI</name>
<comment type="caution">
    <text evidence="1">The sequence shown here is derived from an EMBL/GenBank/DDBJ whole genome shotgun (WGS) entry which is preliminary data.</text>
</comment>
<proteinExistence type="predicted"/>
<dbReference type="EMBL" id="ANJA01000309">
    <property type="protein sequence ID" value="ETO84441.1"/>
    <property type="molecule type" value="Genomic_DNA"/>
</dbReference>
<organism evidence="1 2">
    <name type="scientific">Phytophthora nicotianae P1976</name>
    <dbReference type="NCBI Taxonomy" id="1317066"/>
    <lineage>
        <taxon>Eukaryota</taxon>
        <taxon>Sar</taxon>
        <taxon>Stramenopiles</taxon>
        <taxon>Oomycota</taxon>
        <taxon>Peronosporomycetes</taxon>
        <taxon>Peronosporales</taxon>
        <taxon>Peronosporaceae</taxon>
        <taxon>Phytophthora</taxon>
    </lineage>
</organism>
<gene>
    <name evidence="1" type="ORF">F444_01664</name>
</gene>
<accession>A0A081AZY0</accession>
<dbReference type="Proteomes" id="UP000028582">
    <property type="component" value="Unassembled WGS sequence"/>
</dbReference>
<evidence type="ECO:0000313" key="2">
    <source>
        <dbReference type="Proteomes" id="UP000028582"/>
    </source>
</evidence>
<feature type="non-terminal residue" evidence="1">
    <location>
        <position position="1"/>
    </location>
</feature>
<protein>
    <submittedName>
        <fullName evidence="1">Uncharacterized protein</fullName>
    </submittedName>
</protein>
<dbReference type="AlphaFoldDB" id="A0A081AZY0"/>
<reference evidence="1 2" key="1">
    <citation type="submission" date="2013-11" db="EMBL/GenBank/DDBJ databases">
        <title>The Genome Sequence of Phytophthora parasitica P1976.</title>
        <authorList>
            <consortium name="The Broad Institute Genomics Platform"/>
            <person name="Russ C."/>
            <person name="Tyler B."/>
            <person name="Panabieres F."/>
            <person name="Shan W."/>
            <person name="Tripathy S."/>
            <person name="Grunwald N."/>
            <person name="Machado M."/>
            <person name="Johnson C.S."/>
            <person name="Walker B."/>
            <person name="Young S."/>
            <person name="Zeng Q."/>
            <person name="Gargeya S."/>
            <person name="Fitzgerald M."/>
            <person name="Haas B."/>
            <person name="Abouelleil A."/>
            <person name="Allen A.W."/>
            <person name="Alvarado L."/>
            <person name="Arachchi H.M."/>
            <person name="Berlin A.M."/>
            <person name="Chapman S.B."/>
            <person name="Gainer-Dewar J."/>
            <person name="Goldberg J."/>
            <person name="Griggs A."/>
            <person name="Gujja S."/>
            <person name="Hansen M."/>
            <person name="Howarth C."/>
            <person name="Imamovic A."/>
            <person name="Ireland A."/>
            <person name="Larimer J."/>
            <person name="McCowan C."/>
            <person name="Murphy C."/>
            <person name="Pearson M."/>
            <person name="Poon T.W."/>
            <person name="Priest M."/>
            <person name="Roberts A."/>
            <person name="Saif S."/>
            <person name="Shea T."/>
            <person name="Sisk P."/>
            <person name="Sykes S."/>
            <person name="Wortman J."/>
            <person name="Nusbaum C."/>
            <person name="Birren B."/>
        </authorList>
    </citation>
    <scope>NUCLEOTIDE SEQUENCE [LARGE SCALE GENOMIC DNA]</scope>
    <source>
        <strain evidence="1 2">P1976</strain>
    </source>
</reference>
<evidence type="ECO:0000313" key="1">
    <source>
        <dbReference type="EMBL" id="ETO84441.1"/>
    </source>
</evidence>
<sequence>GSAFPKPDLPCVTGMPGITGAVPEPGTVYA</sequence>